<keyword evidence="2" id="KW-1185">Reference proteome</keyword>
<dbReference type="Proteomes" id="UP000596661">
    <property type="component" value="Chromosome 1"/>
</dbReference>
<proteinExistence type="predicted"/>
<name>A0A803QV02_CANSA</name>
<evidence type="ECO:0000313" key="1">
    <source>
        <dbReference type="EnsemblPlants" id="cds.novel_model_1708_5bd9a17a"/>
    </source>
</evidence>
<sequence length="83" mass="9978">MEHVNNHFMRTNPILVQKFPFYVKTISIFTIHTSAMRTKYIVAIIKILIIENHSYNYKYSYDSKNISGKKTTLLLVKNFWQEY</sequence>
<accession>A0A803QV02</accession>
<dbReference type="EnsemblPlants" id="novel_model_1708_5bd9a17a">
    <property type="protein sequence ID" value="cds.novel_model_1708_5bd9a17a"/>
    <property type="gene ID" value="novel_gene_935_5bd9a17a"/>
</dbReference>
<reference evidence="1" key="2">
    <citation type="submission" date="2021-03" db="UniProtKB">
        <authorList>
            <consortium name="EnsemblPlants"/>
        </authorList>
    </citation>
    <scope>IDENTIFICATION</scope>
</reference>
<dbReference type="Gramene" id="novel_model_1708_5bd9a17a">
    <property type="protein sequence ID" value="cds.novel_model_1708_5bd9a17a"/>
    <property type="gene ID" value="novel_gene_935_5bd9a17a"/>
</dbReference>
<dbReference type="EMBL" id="UZAU01000048">
    <property type="status" value="NOT_ANNOTATED_CDS"/>
    <property type="molecule type" value="Genomic_DNA"/>
</dbReference>
<dbReference type="AlphaFoldDB" id="A0A803QV02"/>
<organism evidence="1 2">
    <name type="scientific">Cannabis sativa</name>
    <name type="common">Hemp</name>
    <name type="synonym">Marijuana</name>
    <dbReference type="NCBI Taxonomy" id="3483"/>
    <lineage>
        <taxon>Eukaryota</taxon>
        <taxon>Viridiplantae</taxon>
        <taxon>Streptophyta</taxon>
        <taxon>Embryophyta</taxon>
        <taxon>Tracheophyta</taxon>
        <taxon>Spermatophyta</taxon>
        <taxon>Magnoliopsida</taxon>
        <taxon>eudicotyledons</taxon>
        <taxon>Gunneridae</taxon>
        <taxon>Pentapetalae</taxon>
        <taxon>rosids</taxon>
        <taxon>fabids</taxon>
        <taxon>Rosales</taxon>
        <taxon>Cannabaceae</taxon>
        <taxon>Cannabis</taxon>
    </lineage>
</organism>
<evidence type="ECO:0000313" key="2">
    <source>
        <dbReference type="Proteomes" id="UP000596661"/>
    </source>
</evidence>
<protein>
    <submittedName>
        <fullName evidence="1">Uncharacterized protein</fullName>
    </submittedName>
</protein>
<reference evidence="1" key="1">
    <citation type="submission" date="2018-11" db="EMBL/GenBank/DDBJ databases">
        <authorList>
            <person name="Grassa J C."/>
        </authorList>
    </citation>
    <scope>NUCLEOTIDE SEQUENCE [LARGE SCALE GENOMIC DNA]</scope>
</reference>